<evidence type="ECO:0000313" key="3">
    <source>
        <dbReference type="EMBL" id="KIK01915.1"/>
    </source>
</evidence>
<organism evidence="3 4">
    <name type="scientific">Laccaria amethystina LaAM-08-1</name>
    <dbReference type="NCBI Taxonomy" id="1095629"/>
    <lineage>
        <taxon>Eukaryota</taxon>
        <taxon>Fungi</taxon>
        <taxon>Dikarya</taxon>
        <taxon>Basidiomycota</taxon>
        <taxon>Agaricomycotina</taxon>
        <taxon>Agaricomycetes</taxon>
        <taxon>Agaricomycetidae</taxon>
        <taxon>Agaricales</taxon>
        <taxon>Agaricineae</taxon>
        <taxon>Hydnangiaceae</taxon>
        <taxon>Laccaria</taxon>
    </lineage>
</organism>
<feature type="domain" description="SWI/SNF and RSC complexes subunit Ssr4 N-terminal" evidence="2">
    <location>
        <begin position="24"/>
        <end position="140"/>
    </location>
</feature>
<name>A0A0C9WSS4_9AGAR</name>
<dbReference type="AlphaFoldDB" id="A0A0C9WSS4"/>
<feature type="compositionally biased region" description="Basic and acidic residues" evidence="1">
    <location>
        <begin position="221"/>
        <end position="232"/>
    </location>
</feature>
<protein>
    <recommendedName>
        <fullName evidence="2">SWI/SNF and RSC complexes subunit Ssr4 N-terminal domain-containing protein</fullName>
    </recommendedName>
</protein>
<proteinExistence type="predicted"/>
<dbReference type="InterPro" id="IPR013859">
    <property type="entry name" value="Ssr4_N"/>
</dbReference>
<dbReference type="GO" id="GO:0006338">
    <property type="term" value="P:chromatin remodeling"/>
    <property type="evidence" value="ECO:0007669"/>
    <property type="project" value="InterPro"/>
</dbReference>
<feature type="region of interest" description="Disordered" evidence="1">
    <location>
        <begin position="221"/>
        <end position="254"/>
    </location>
</feature>
<evidence type="ECO:0000256" key="1">
    <source>
        <dbReference type="SAM" id="MobiDB-lite"/>
    </source>
</evidence>
<keyword evidence="4" id="KW-1185">Reference proteome</keyword>
<reference evidence="4" key="2">
    <citation type="submission" date="2015-01" db="EMBL/GenBank/DDBJ databases">
        <title>Evolutionary Origins and Diversification of the Mycorrhizal Mutualists.</title>
        <authorList>
            <consortium name="DOE Joint Genome Institute"/>
            <consortium name="Mycorrhizal Genomics Consortium"/>
            <person name="Kohler A."/>
            <person name="Kuo A."/>
            <person name="Nagy L.G."/>
            <person name="Floudas D."/>
            <person name="Copeland A."/>
            <person name="Barry K.W."/>
            <person name="Cichocki N."/>
            <person name="Veneault-Fourrey C."/>
            <person name="LaButti K."/>
            <person name="Lindquist E.A."/>
            <person name="Lipzen A."/>
            <person name="Lundell T."/>
            <person name="Morin E."/>
            <person name="Murat C."/>
            <person name="Riley R."/>
            <person name="Ohm R."/>
            <person name="Sun H."/>
            <person name="Tunlid A."/>
            <person name="Henrissat B."/>
            <person name="Grigoriev I.V."/>
            <person name="Hibbett D.S."/>
            <person name="Martin F."/>
        </authorList>
    </citation>
    <scope>NUCLEOTIDE SEQUENCE [LARGE SCALE GENOMIC DNA]</scope>
    <source>
        <strain evidence="4">LaAM-08-1</strain>
    </source>
</reference>
<feature type="region of interest" description="Disordered" evidence="1">
    <location>
        <begin position="321"/>
        <end position="343"/>
    </location>
</feature>
<dbReference type="Proteomes" id="UP000054477">
    <property type="component" value="Unassembled WGS sequence"/>
</dbReference>
<dbReference type="Pfam" id="PF08549">
    <property type="entry name" value="SWI-SNF_Ssr4_N"/>
    <property type="match status" value="1"/>
</dbReference>
<evidence type="ECO:0000259" key="2">
    <source>
        <dbReference type="Pfam" id="PF08549"/>
    </source>
</evidence>
<dbReference type="HOGENOM" id="CLU_044238_0_0_1"/>
<dbReference type="EMBL" id="KN838600">
    <property type="protein sequence ID" value="KIK01915.1"/>
    <property type="molecule type" value="Genomic_DNA"/>
</dbReference>
<accession>A0A0C9WSS4</accession>
<evidence type="ECO:0000313" key="4">
    <source>
        <dbReference type="Proteomes" id="UP000054477"/>
    </source>
</evidence>
<sequence>MTTFQQAQAEGLCLRFPNNIGIHREINYELAVEMLMRAVLTSQNTPFVWGFIDKPADGQILLLFLSTQAPFPNDGIRYQDAEVKYAMPVGTTRELEVHEAKCGFIPGSQDQNASRVRRRYRLVKGGHSQLVLVHYTRGQPAPIAPALANQPVRAYPLRTINEPPMFVIGDKAGQKVYPPGSSMHGPSSAPPMPPTAIGMGMNMSQQQAILAHQNNNMEMLERRREREREQNRNRSGSTGGRPPRPEDDDSGDDTEQIATRTLAFTRYKRNHDLMNEVFRQAAYGDKKERPYTSPYSIFNKDDLEAKAVKLEAEIETLKQKSASRKLQGAHDISMESFGDPIPV</sequence>
<dbReference type="OrthoDB" id="5321006at2759"/>
<reference evidence="3 4" key="1">
    <citation type="submission" date="2014-04" db="EMBL/GenBank/DDBJ databases">
        <authorList>
            <consortium name="DOE Joint Genome Institute"/>
            <person name="Kuo A."/>
            <person name="Kohler A."/>
            <person name="Nagy L.G."/>
            <person name="Floudas D."/>
            <person name="Copeland A."/>
            <person name="Barry K.W."/>
            <person name="Cichocki N."/>
            <person name="Veneault-Fourrey C."/>
            <person name="LaButti K."/>
            <person name="Lindquist E.A."/>
            <person name="Lipzen A."/>
            <person name="Lundell T."/>
            <person name="Morin E."/>
            <person name="Murat C."/>
            <person name="Sun H."/>
            <person name="Tunlid A."/>
            <person name="Henrissat B."/>
            <person name="Grigoriev I.V."/>
            <person name="Hibbett D.S."/>
            <person name="Martin F."/>
            <person name="Nordberg H.P."/>
            <person name="Cantor M.N."/>
            <person name="Hua S.X."/>
        </authorList>
    </citation>
    <scope>NUCLEOTIDE SEQUENCE [LARGE SCALE GENOMIC DNA]</scope>
    <source>
        <strain evidence="3 4">LaAM-08-1</strain>
    </source>
</reference>
<gene>
    <name evidence="3" type="ORF">K443DRAFT_678053</name>
</gene>